<dbReference type="PANTHER" id="PTHR32063">
    <property type="match status" value="1"/>
</dbReference>
<dbReference type="SUPFAM" id="SSF82866">
    <property type="entry name" value="Multidrug efflux transporter AcrB transmembrane domain"/>
    <property type="match status" value="2"/>
</dbReference>
<proteinExistence type="predicted"/>
<dbReference type="PRINTS" id="PR00702">
    <property type="entry name" value="ACRIFLAVINRP"/>
</dbReference>
<feature type="transmembrane region" description="Helical" evidence="1">
    <location>
        <begin position="464"/>
        <end position="491"/>
    </location>
</feature>
<evidence type="ECO:0000256" key="1">
    <source>
        <dbReference type="SAM" id="Phobius"/>
    </source>
</evidence>
<dbReference type="GO" id="GO:0005886">
    <property type="term" value="C:plasma membrane"/>
    <property type="evidence" value="ECO:0007669"/>
    <property type="project" value="TreeGrafter"/>
</dbReference>
<feature type="transmembrane region" description="Helical" evidence="1">
    <location>
        <begin position="361"/>
        <end position="384"/>
    </location>
</feature>
<feature type="transmembrane region" description="Helical" evidence="1">
    <location>
        <begin position="523"/>
        <end position="543"/>
    </location>
</feature>
<dbReference type="Gene3D" id="3.30.70.1320">
    <property type="entry name" value="Multidrug efflux transporter AcrB pore domain like"/>
    <property type="match status" value="1"/>
</dbReference>
<sequence length="1022" mass="113551">MNIAKYSLDNPKVIYFFLFVMLIGGVISFGSLGKKEDSPFVIKTAVLITQYPGASPKEVEQLITEPIEREIQSMRRVYKIKSDSYYGMSKINIELSPATPPEEMPQMWDELRRKVLNVQSQLPQGASDIKVSDDFGDVFGIYFSLTADEGFSYHDLREWGQRLKTELVTIEGVQKVALFGEQTEVVNVFISMSKLANSGINLNSLMQTIKSQNSLINTGEKRAGNIQLKILAEGTYKNLTDIRNQLISTETGQQIRLGDIAVIEKGYMEPPSTLIRVNGRKGIGIGVSTAPDYDVVKAGEAVRLKLAQLEEQMPVGIEMVTLYPEDQIAREANNGFILNLIESVVIVIFIILIVMGVRAGILIGSSLIFCIGGTLLIMQFMGVGLNRTSLAAFIIAMGMLVDNAIVVTDNAQIAIKRGIRRRQALIDGATTPQWGLLGATMIAVFSFLPLYLAQSSVAEMIKPLFIVLAVSLLLSWVLALAQTTVFGNFILKEGSGETGKDPYDTPFYHKFGKFLRLLIRFKGTTMLVMVGLFMLAMTIMGLMPQNFFPNMDKPYLRADCFLPEGYSIRETEKEMGKIEEFLLQQEEVVNVSATYGSSPLRYYLASTSFGPKSNFGNFLVEVKDKKYTAQVEERLNKYVRENYPDILIRSSLFKLSPAVEANIEFGFIGENIDTLTMLTEKAMSIMHECDMVTDIKNSWGNKVPVWEPAYSQERGQRLGITRQAVAYALKIATNGLPLGDYREKDLFMPILLKEENIESSNIDNMKTLPVFSQSGYAVPLAQVVDSFAFGYNYNVIKRYNRDKVMMAQCDSKRGANTMAAFAQVKKAITEGMDIPQGYRMQVFGENETQEESNSAMAANLPLTFILMFIVLLFLFKTYRKPTIILLMVPLIFIGVVFGLAVTGKMLDFFAILGVLGLIGMNIKNAIVLVDQIGIEEEKGTPRLEAIIEATKSRIVPVAMASGTTILGMLPLLFDAMFGGMAACIMGGLLVASLLTIFVLPVTYSLLFRVKVTDTPEVRMNEE</sequence>
<comment type="caution">
    <text evidence="4">The sequence shown here is derived from an EMBL/GenBank/DDBJ whole genome shotgun (WGS) entry which is preliminary data.</text>
</comment>
<feature type="transmembrane region" description="Helical" evidence="1">
    <location>
        <begin position="12"/>
        <end position="32"/>
    </location>
</feature>
<reference evidence="4 5" key="1">
    <citation type="submission" date="2018-08" db="EMBL/GenBank/DDBJ databases">
        <title>A genome reference for cultivated species of the human gut microbiota.</title>
        <authorList>
            <person name="Zou Y."/>
            <person name="Xue W."/>
            <person name="Luo G."/>
        </authorList>
    </citation>
    <scope>NUCLEOTIDE SEQUENCE [LARGE SCALE GENOMIC DNA]</scope>
    <source>
        <strain evidence="4 5">OF03-11</strain>
    </source>
</reference>
<dbReference type="Gene3D" id="3.30.70.1440">
    <property type="entry name" value="Multidrug efflux transporter AcrB pore domain"/>
    <property type="match status" value="1"/>
</dbReference>
<feature type="transmembrane region" description="Helical" evidence="1">
    <location>
        <begin position="856"/>
        <end position="875"/>
    </location>
</feature>
<keyword evidence="1" id="KW-0472">Membrane</keyword>
<dbReference type="Pfam" id="PF00873">
    <property type="entry name" value="ACR_tran"/>
    <property type="match status" value="1"/>
</dbReference>
<dbReference type="GO" id="GO:0042910">
    <property type="term" value="F:xenobiotic transmembrane transporter activity"/>
    <property type="evidence" value="ECO:0007669"/>
    <property type="project" value="TreeGrafter"/>
</dbReference>
<dbReference type="EMBL" id="JAQMRD010000001">
    <property type="protein sequence ID" value="MDB9221452.1"/>
    <property type="molecule type" value="Genomic_DNA"/>
</dbReference>
<protein>
    <submittedName>
        <fullName evidence="4">AcrB/AcrD/AcrF family protein</fullName>
    </submittedName>
    <submittedName>
        <fullName evidence="2">Efflux RND transporter permease subunit</fullName>
    </submittedName>
</protein>
<dbReference type="Proteomes" id="UP001212263">
    <property type="component" value="Unassembled WGS sequence"/>
</dbReference>
<keyword evidence="1" id="KW-0812">Transmembrane</keyword>
<reference evidence="2" key="2">
    <citation type="submission" date="2022-01" db="EMBL/GenBank/DDBJ databases">
        <title>Collection of gut derived symbiotic bacterial strains cultured from healthy donors.</title>
        <authorList>
            <person name="Lin H."/>
            <person name="Kohout C."/>
            <person name="Waligurski E."/>
            <person name="Pamer E.G."/>
        </authorList>
    </citation>
    <scope>NUCLEOTIDE SEQUENCE</scope>
    <source>
        <strain evidence="2">DFI.1.149</strain>
    </source>
</reference>
<accession>A0A3D4Z8M9</accession>
<dbReference type="Proteomes" id="UP000284434">
    <property type="component" value="Unassembled WGS sequence"/>
</dbReference>
<feature type="transmembrane region" description="Helical" evidence="1">
    <location>
        <begin position="390"/>
        <end position="413"/>
    </location>
</feature>
<gene>
    <name evidence="4" type="ORF">DXA53_05800</name>
    <name evidence="2" type="ORF">L0P03_11380</name>
    <name evidence="3" type="ORF">PN645_00350</name>
</gene>
<keyword evidence="1" id="KW-1133">Transmembrane helix</keyword>
<dbReference type="Proteomes" id="UP001199750">
    <property type="component" value="Unassembled WGS sequence"/>
</dbReference>
<dbReference type="PANTHER" id="PTHR32063:SF18">
    <property type="entry name" value="CATION EFFLUX SYSTEM PROTEIN"/>
    <property type="match status" value="1"/>
</dbReference>
<feature type="transmembrane region" description="Helical" evidence="1">
    <location>
        <begin position="954"/>
        <end position="973"/>
    </location>
</feature>
<dbReference type="Gene3D" id="3.30.2090.10">
    <property type="entry name" value="Multidrug efflux transporter AcrB TolC docking domain, DN and DC subdomains"/>
    <property type="match status" value="2"/>
</dbReference>
<dbReference type="GeneID" id="61274280"/>
<dbReference type="SUPFAM" id="SSF82714">
    <property type="entry name" value="Multidrug efflux transporter AcrB TolC docking domain, DN and DC subdomains"/>
    <property type="match status" value="2"/>
</dbReference>
<dbReference type="RefSeq" id="WP_013611328.1">
    <property type="nucleotide sequence ID" value="NZ_BAABYK010000001.1"/>
</dbReference>
<name>A0A3D4Z8M9_9BACT</name>
<evidence type="ECO:0000313" key="5">
    <source>
        <dbReference type="Proteomes" id="UP000284434"/>
    </source>
</evidence>
<dbReference type="Gene3D" id="3.30.70.1430">
    <property type="entry name" value="Multidrug efflux transporter AcrB pore domain"/>
    <property type="match status" value="2"/>
</dbReference>
<dbReference type="InterPro" id="IPR001036">
    <property type="entry name" value="Acrflvin-R"/>
</dbReference>
<dbReference type="EMBL" id="QSCO01000006">
    <property type="protein sequence ID" value="RGY08163.1"/>
    <property type="molecule type" value="Genomic_DNA"/>
</dbReference>
<feature type="transmembrane region" description="Helical" evidence="1">
    <location>
        <begin position="434"/>
        <end position="452"/>
    </location>
</feature>
<dbReference type="SUPFAM" id="SSF82693">
    <property type="entry name" value="Multidrug efflux transporter AcrB pore domain, PN1, PN2, PC1 and PC2 subdomains"/>
    <property type="match status" value="3"/>
</dbReference>
<reference evidence="3" key="3">
    <citation type="submission" date="2023-01" db="EMBL/GenBank/DDBJ databases">
        <title>Human gut microbiome strain richness.</title>
        <authorList>
            <person name="Chen-Liaw A."/>
        </authorList>
    </citation>
    <scope>NUCLEOTIDE SEQUENCE</scope>
    <source>
        <strain evidence="3">RTP21484st1_B7_RTP21484_190118</strain>
    </source>
</reference>
<evidence type="ECO:0000313" key="3">
    <source>
        <dbReference type="EMBL" id="MDB9221452.1"/>
    </source>
</evidence>
<feature type="transmembrane region" description="Helical" evidence="1">
    <location>
        <begin position="979"/>
        <end position="1001"/>
    </location>
</feature>
<dbReference type="EMBL" id="JAKNDN010000021">
    <property type="protein sequence ID" value="MCG4960443.1"/>
    <property type="molecule type" value="Genomic_DNA"/>
</dbReference>
<dbReference type="OMA" id="HLDWEEP"/>
<feature type="transmembrane region" description="Helical" evidence="1">
    <location>
        <begin position="908"/>
        <end position="933"/>
    </location>
</feature>
<organism evidence="4 5">
    <name type="scientific">Odoribacter splanchnicus</name>
    <dbReference type="NCBI Taxonomy" id="28118"/>
    <lineage>
        <taxon>Bacteria</taxon>
        <taxon>Pseudomonadati</taxon>
        <taxon>Bacteroidota</taxon>
        <taxon>Bacteroidia</taxon>
        <taxon>Bacteroidales</taxon>
        <taxon>Odoribacteraceae</taxon>
        <taxon>Odoribacter</taxon>
    </lineage>
</organism>
<dbReference type="InterPro" id="IPR027463">
    <property type="entry name" value="AcrB_DN_DC_subdom"/>
</dbReference>
<evidence type="ECO:0000313" key="2">
    <source>
        <dbReference type="EMBL" id="MCG4960443.1"/>
    </source>
</evidence>
<feature type="transmembrane region" description="Helical" evidence="1">
    <location>
        <begin position="336"/>
        <end position="354"/>
    </location>
</feature>
<evidence type="ECO:0000313" key="4">
    <source>
        <dbReference type="EMBL" id="RGY08163.1"/>
    </source>
</evidence>
<dbReference type="AlphaFoldDB" id="A0A3D4Z8M9"/>
<feature type="transmembrane region" description="Helical" evidence="1">
    <location>
        <begin position="882"/>
        <end position="902"/>
    </location>
</feature>
<dbReference type="Gene3D" id="1.20.1640.10">
    <property type="entry name" value="Multidrug efflux transporter AcrB transmembrane domain"/>
    <property type="match status" value="2"/>
</dbReference>